<protein>
    <recommendedName>
        <fullName evidence="3">ATPase</fullName>
    </recommendedName>
</protein>
<keyword evidence="2" id="KW-1185">Reference proteome</keyword>
<organism evidence="1 2">
    <name type="scientific">Luedemannella flava</name>
    <dbReference type="NCBI Taxonomy" id="349316"/>
    <lineage>
        <taxon>Bacteria</taxon>
        <taxon>Bacillati</taxon>
        <taxon>Actinomycetota</taxon>
        <taxon>Actinomycetes</taxon>
        <taxon>Micromonosporales</taxon>
        <taxon>Micromonosporaceae</taxon>
        <taxon>Luedemannella</taxon>
    </lineage>
</organism>
<evidence type="ECO:0000313" key="2">
    <source>
        <dbReference type="Proteomes" id="UP001500218"/>
    </source>
</evidence>
<name>A0ABP4YBT5_9ACTN</name>
<gene>
    <name evidence="1" type="ORF">GCM10009682_28380</name>
</gene>
<dbReference type="Proteomes" id="UP001500218">
    <property type="component" value="Unassembled WGS sequence"/>
</dbReference>
<dbReference type="RefSeq" id="WP_344130820.1">
    <property type="nucleotide sequence ID" value="NZ_BAAALT010000076.1"/>
</dbReference>
<proteinExistence type="predicted"/>
<comment type="caution">
    <text evidence="1">The sequence shown here is derived from an EMBL/GenBank/DDBJ whole genome shotgun (WGS) entry which is preliminary data.</text>
</comment>
<dbReference type="EMBL" id="BAAALT010000076">
    <property type="protein sequence ID" value="GAA1804944.1"/>
    <property type="molecule type" value="Genomic_DNA"/>
</dbReference>
<reference evidence="2" key="1">
    <citation type="journal article" date="2019" name="Int. J. Syst. Evol. Microbiol.">
        <title>The Global Catalogue of Microorganisms (GCM) 10K type strain sequencing project: providing services to taxonomists for standard genome sequencing and annotation.</title>
        <authorList>
            <consortium name="The Broad Institute Genomics Platform"/>
            <consortium name="The Broad Institute Genome Sequencing Center for Infectious Disease"/>
            <person name="Wu L."/>
            <person name="Ma J."/>
        </authorList>
    </citation>
    <scope>NUCLEOTIDE SEQUENCE [LARGE SCALE GENOMIC DNA]</scope>
    <source>
        <strain evidence="2">JCM 13250</strain>
    </source>
</reference>
<accession>A0ABP4YBT5</accession>
<evidence type="ECO:0000313" key="1">
    <source>
        <dbReference type="EMBL" id="GAA1804944.1"/>
    </source>
</evidence>
<sequence>MPGVSHLLDRFRPAGVPGPVASVGAPADRRRDAAAELAPIFEVLTAAVQEADRIRADAHASADRCRAAADRSAGEIVARAREAAPRERAAAAALEREATARELAALATAADERAREVRRAAEARRPALVREILDEVRMVVAAACGLPVDRVPAVGSRR</sequence>
<evidence type="ECO:0008006" key="3">
    <source>
        <dbReference type="Google" id="ProtNLM"/>
    </source>
</evidence>